<organism evidence="1 2">
    <name type="scientific">Candidatus Magasanikbacteria bacterium CG10_big_fil_rev_8_21_14_0_10_36_16</name>
    <dbReference type="NCBI Taxonomy" id="1974645"/>
    <lineage>
        <taxon>Bacteria</taxon>
        <taxon>Candidatus Magasanikiibacteriota</taxon>
    </lineage>
</organism>
<comment type="caution">
    <text evidence="1">The sequence shown here is derived from an EMBL/GenBank/DDBJ whole genome shotgun (WGS) entry which is preliminary data.</text>
</comment>
<gene>
    <name evidence="1" type="ORF">COU28_02405</name>
</gene>
<dbReference type="Proteomes" id="UP000230852">
    <property type="component" value="Unassembled WGS sequence"/>
</dbReference>
<dbReference type="PANTHER" id="PTHR35810:SF1">
    <property type="entry name" value="CYTOPLASMIC PROTEIN"/>
    <property type="match status" value="1"/>
</dbReference>
<dbReference type="AlphaFoldDB" id="A0A2H0U0E3"/>
<evidence type="ECO:0000313" key="2">
    <source>
        <dbReference type="Proteomes" id="UP000230852"/>
    </source>
</evidence>
<accession>A0A2H0U0E3</accession>
<dbReference type="EMBL" id="PFBU01000049">
    <property type="protein sequence ID" value="PIR78292.1"/>
    <property type="molecule type" value="Genomic_DNA"/>
</dbReference>
<evidence type="ECO:0008006" key="3">
    <source>
        <dbReference type="Google" id="ProtNLM"/>
    </source>
</evidence>
<proteinExistence type="predicted"/>
<dbReference type="InterPro" id="IPR011204">
    <property type="entry name" value="Virulence_RhuM-like"/>
</dbReference>
<reference evidence="2" key="1">
    <citation type="submission" date="2017-09" db="EMBL/GenBank/DDBJ databases">
        <title>Depth-based differentiation of microbial function through sediment-hosted aquifers and enrichment of novel symbionts in the deep terrestrial subsurface.</title>
        <authorList>
            <person name="Probst A.J."/>
            <person name="Ladd B."/>
            <person name="Jarett J.K."/>
            <person name="Geller-Mcgrath D.E."/>
            <person name="Sieber C.M.K."/>
            <person name="Emerson J.B."/>
            <person name="Anantharaman K."/>
            <person name="Thomas B.C."/>
            <person name="Malmstrom R."/>
            <person name="Stieglmeier M."/>
            <person name="Klingl A."/>
            <person name="Woyke T."/>
            <person name="Ryan C.M."/>
            <person name="Banfield J.F."/>
        </authorList>
    </citation>
    <scope>NUCLEOTIDE SEQUENCE [LARGE SCALE GENOMIC DNA]</scope>
</reference>
<protein>
    <recommendedName>
        <fullName evidence="3">Death-on-curing protein</fullName>
    </recommendedName>
</protein>
<name>A0A2H0U0E3_9BACT</name>
<dbReference type="PANTHER" id="PTHR35810">
    <property type="entry name" value="CYTOPLASMIC PROTEIN-RELATED"/>
    <property type="match status" value="1"/>
</dbReference>
<dbReference type="Pfam" id="PF13310">
    <property type="entry name" value="Virulence_RhuM"/>
    <property type="match status" value="1"/>
</dbReference>
<sequence length="151" mass="17345">MIIYQAKNGAIAFESDVKKETIWATQKQLVKVFGVDVRTVNEHVKNIFNTGELEENSVIREFRITADDGKKYLTKHYNLDMVISFGYRVNSKTATKFRQWATKTLKEHLTKGFTINKKLIEKNYQEFLQAVEQVKSLSVGMVGLVLLLLGK</sequence>
<evidence type="ECO:0000313" key="1">
    <source>
        <dbReference type="EMBL" id="PIR78292.1"/>
    </source>
</evidence>